<evidence type="ECO:0000256" key="1">
    <source>
        <dbReference type="ARBA" id="ARBA00010333"/>
    </source>
</evidence>
<dbReference type="Gene3D" id="3.40.190.10">
    <property type="entry name" value="Periplasmic binding protein-like II"/>
    <property type="match status" value="2"/>
</dbReference>
<evidence type="ECO:0008006" key="5">
    <source>
        <dbReference type="Google" id="ProtNLM"/>
    </source>
</evidence>
<sequence length="250" mass="28277">MIASWLLLINCWSANAFADTSANAKWHLAAAHWCPYICDDEEYPGISVEYIGALLASANIDLEVTILPWTRAIRMAEKGKYDGLLTAVPEEAPSFLFTRYESGHYQMCFFAQAESQFSYNTILDLADTRLGVIQDYGYGEPLDSYIKANHNTANIVTLAHEASLQSLADMLRLSRIDLLVEDSNVVAFNLKESDQNNMNQVGCLTENPFYTAFSPAVEVSNQRRDLLDRLLQQPENSTLYQTILDKYRHR</sequence>
<evidence type="ECO:0000256" key="2">
    <source>
        <dbReference type="SAM" id="SignalP"/>
    </source>
</evidence>
<organism evidence="3 4">
    <name type="scientific">Neiella marina</name>
    <dbReference type="NCBI Taxonomy" id="508461"/>
    <lineage>
        <taxon>Bacteria</taxon>
        <taxon>Pseudomonadati</taxon>
        <taxon>Pseudomonadota</taxon>
        <taxon>Gammaproteobacteria</taxon>
        <taxon>Alteromonadales</taxon>
        <taxon>Echinimonadaceae</taxon>
        <taxon>Neiella</taxon>
    </lineage>
</organism>
<dbReference type="AlphaFoldDB" id="A0A8J2XNV4"/>
<comment type="similarity">
    <text evidence="1">Belongs to the bacterial solute-binding protein 3 family.</text>
</comment>
<evidence type="ECO:0000313" key="4">
    <source>
        <dbReference type="Proteomes" id="UP000619743"/>
    </source>
</evidence>
<protein>
    <recommendedName>
        <fullName evidence="5">Transporter substrate-binding domain-containing protein</fullName>
    </recommendedName>
</protein>
<dbReference type="SUPFAM" id="SSF53850">
    <property type="entry name" value="Periplasmic binding protein-like II"/>
    <property type="match status" value="1"/>
</dbReference>
<reference evidence="4" key="1">
    <citation type="journal article" date="2019" name="Int. J. Syst. Evol. Microbiol.">
        <title>The Global Catalogue of Microorganisms (GCM) 10K type strain sequencing project: providing services to taxonomists for standard genome sequencing and annotation.</title>
        <authorList>
            <consortium name="The Broad Institute Genomics Platform"/>
            <consortium name="The Broad Institute Genome Sequencing Center for Infectious Disease"/>
            <person name="Wu L."/>
            <person name="Ma J."/>
        </authorList>
    </citation>
    <scope>NUCLEOTIDE SEQUENCE [LARGE SCALE GENOMIC DNA]</scope>
    <source>
        <strain evidence="4">CGMCC 1.10130</strain>
    </source>
</reference>
<accession>A0A8J2XNV4</accession>
<feature type="signal peptide" evidence="2">
    <location>
        <begin position="1"/>
        <end position="18"/>
    </location>
</feature>
<feature type="chain" id="PRO_5035294271" description="Transporter substrate-binding domain-containing protein" evidence="2">
    <location>
        <begin position="19"/>
        <end position="250"/>
    </location>
</feature>
<keyword evidence="4" id="KW-1185">Reference proteome</keyword>
<dbReference type="PANTHER" id="PTHR35936:SF25">
    <property type="entry name" value="ABC TRANSPORTER SUBSTRATE-BINDING PROTEIN"/>
    <property type="match status" value="1"/>
</dbReference>
<name>A0A8J2XNV4_9GAMM</name>
<dbReference type="Proteomes" id="UP000619743">
    <property type="component" value="Unassembled WGS sequence"/>
</dbReference>
<evidence type="ECO:0000313" key="3">
    <source>
        <dbReference type="EMBL" id="GGA71619.1"/>
    </source>
</evidence>
<gene>
    <name evidence="3" type="ORF">GCM10011369_11750</name>
</gene>
<dbReference type="EMBL" id="BMDX01000004">
    <property type="protein sequence ID" value="GGA71619.1"/>
    <property type="molecule type" value="Genomic_DNA"/>
</dbReference>
<proteinExistence type="inferred from homology"/>
<keyword evidence="2" id="KW-0732">Signal</keyword>
<comment type="caution">
    <text evidence="3">The sequence shown here is derived from an EMBL/GenBank/DDBJ whole genome shotgun (WGS) entry which is preliminary data.</text>
</comment>
<dbReference type="PANTHER" id="PTHR35936">
    <property type="entry name" value="MEMBRANE-BOUND LYTIC MUREIN TRANSGLYCOSYLASE F"/>
    <property type="match status" value="1"/>
</dbReference>